<organism evidence="1 2">
    <name type="scientific">Klebsiella phage phi1_175008</name>
    <dbReference type="NCBI Taxonomy" id="3127744"/>
    <lineage>
        <taxon>Viruses</taxon>
        <taxon>Duplodnaviria</taxon>
        <taxon>Heunggongvirae</taxon>
        <taxon>Uroviricota</taxon>
        <taxon>Caudoviricetes</taxon>
        <taxon>Stephanstirmvirinae</taxon>
    </lineage>
</organism>
<protein>
    <submittedName>
        <fullName evidence="1">Uncharacterized protein</fullName>
    </submittedName>
</protein>
<evidence type="ECO:0000313" key="1">
    <source>
        <dbReference type="EMBL" id="XKX17692.1"/>
    </source>
</evidence>
<dbReference type="EMBL" id="PQ360875">
    <property type="protein sequence ID" value="XKX17692.1"/>
    <property type="molecule type" value="Genomic_DNA"/>
</dbReference>
<reference evidence="1" key="1">
    <citation type="submission" date="2024-09" db="EMBL/GenBank/DDBJ databases">
        <title>The complete genome of Klebsiella pneumoniae phage phi1_175008.</title>
        <authorList>
            <person name="Li J."/>
            <person name="Feng Y."/>
            <person name="Zong Z."/>
        </authorList>
    </citation>
    <scope>NUCLEOTIDE SEQUENCE</scope>
</reference>
<accession>A0ACD5FRN8</accession>
<dbReference type="Proteomes" id="UP001365931">
    <property type="component" value="Segment"/>
</dbReference>
<name>A0ACD5FRN8_9CAUD</name>
<sequence length="157" mass="18244">MRIVIMNKFCVGQKVIDCFNDRKLLTVVKTFESGQIELENGVITYNDRVQCQEHYLDKTSFFYHHSKFGDGQQLASEAFRDYMSALEEMDHLQSYPGESAFLMKARTMCQTWIDEAAAKIEQGLAWKRTADHNMAQWQGVTLDHHFPFINSEGEKSY</sequence>
<proteinExistence type="predicted"/>
<gene>
    <name evidence="1" type="ORF">MVUOKPPV_CDS0295</name>
</gene>
<evidence type="ECO:0000313" key="2">
    <source>
        <dbReference type="Proteomes" id="UP001365931"/>
    </source>
</evidence>